<dbReference type="InterPro" id="IPR029017">
    <property type="entry name" value="Enolase-like_N"/>
</dbReference>
<keyword evidence="6" id="KW-1185">Reference proteome</keyword>
<dbReference type="SMART" id="SM00922">
    <property type="entry name" value="MR_MLE"/>
    <property type="match status" value="1"/>
</dbReference>
<dbReference type="InterPro" id="IPR013341">
    <property type="entry name" value="Mandelate_racemase_N_dom"/>
</dbReference>
<dbReference type="Gene3D" id="3.20.20.120">
    <property type="entry name" value="Enolase-like C-terminal domain"/>
    <property type="match status" value="1"/>
</dbReference>
<dbReference type="Pfam" id="PF02746">
    <property type="entry name" value="MR_MLE_N"/>
    <property type="match status" value="1"/>
</dbReference>
<sequence length="382" mass="40337">MASEIVALSARVHTWRFGERPREIGTGSILRRDFVLVRVDLADGTVGYGEAFHGHAGTAVAEIVNTTMQEVVVGRRADEMLAVREETRERFLLASGMGGFVFALSGIDIAMWDAFGKSAGQPAWRLLGGAEPDAPAYAGGFTLGYSTPELLVADLAGLAERGFTAAKVRVGDGFEADAARVRAAREALGDGFRLMTDANLGLNYDTSRLATVLGEAGADWLEEPYPPGRRDAYEALAALRRVPLAAGENIFGADAFGQWIASGAIQVAQPDVSRVGGIREAIRVGHLAQAHGVRFVPHISHTALNHAATLTAMAAVGSKDFFEADPTAVNPFRHDVISGGVTVAGGRARLGDAPGLGVAVDEERLAAQFPGEAGSPWPRVRR</sequence>
<dbReference type="PANTHER" id="PTHR13794">
    <property type="entry name" value="ENOLASE SUPERFAMILY, MANDELATE RACEMASE"/>
    <property type="match status" value="1"/>
</dbReference>
<name>A0ABW7Q4E6_9MICO</name>
<dbReference type="SUPFAM" id="SSF51604">
    <property type="entry name" value="Enolase C-terminal domain-like"/>
    <property type="match status" value="1"/>
</dbReference>
<dbReference type="SUPFAM" id="SSF54826">
    <property type="entry name" value="Enolase N-terminal domain-like"/>
    <property type="match status" value="1"/>
</dbReference>
<accession>A0ABW7Q4E6</accession>
<dbReference type="InterPro" id="IPR036849">
    <property type="entry name" value="Enolase-like_C_sf"/>
</dbReference>
<keyword evidence="2" id="KW-0479">Metal-binding</keyword>
<dbReference type="InterPro" id="IPR046945">
    <property type="entry name" value="RHMD-like"/>
</dbReference>
<dbReference type="RefSeq" id="WP_396639074.1">
    <property type="nucleotide sequence ID" value="NZ_JBIQWL010000001.1"/>
</dbReference>
<feature type="domain" description="Mandelate racemase/muconate lactonizing enzyme C-terminal" evidence="4">
    <location>
        <begin position="148"/>
        <end position="243"/>
    </location>
</feature>
<gene>
    <name evidence="5" type="ORF">ACH3VR_02010</name>
</gene>
<dbReference type="InterPro" id="IPR013342">
    <property type="entry name" value="Mandelate_racemase_C"/>
</dbReference>
<evidence type="ECO:0000256" key="3">
    <source>
        <dbReference type="ARBA" id="ARBA00022842"/>
    </source>
</evidence>
<evidence type="ECO:0000256" key="1">
    <source>
        <dbReference type="ARBA" id="ARBA00001946"/>
    </source>
</evidence>
<evidence type="ECO:0000259" key="4">
    <source>
        <dbReference type="SMART" id="SM00922"/>
    </source>
</evidence>
<dbReference type="Pfam" id="PF13378">
    <property type="entry name" value="MR_MLE_C"/>
    <property type="match status" value="1"/>
</dbReference>
<dbReference type="SFLD" id="SFLDG00179">
    <property type="entry name" value="mandelate_racemase"/>
    <property type="match status" value="1"/>
</dbReference>
<comment type="cofactor">
    <cofactor evidence="1">
        <name>Mg(2+)</name>
        <dbReference type="ChEBI" id="CHEBI:18420"/>
    </cofactor>
</comment>
<evidence type="ECO:0000313" key="5">
    <source>
        <dbReference type="EMBL" id="MFH8249127.1"/>
    </source>
</evidence>
<reference evidence="5 6" key="1">
    <citation type="submission" date="2024-09" db="EMBL/GenBank/DDBJ databases">
        <authorList>
            <person name="Pan X."/>
        </authorList>
    </citation>
    <scope>NUCLEOTIDE SEQUENCE [LARGE SCALE GENOMIC DNA]</scope>
    <source>
        <strain evidence="5 6">B2969</strain>
    </source>
</reference>
<keyword evidence="3" id="KW-0460">Magnesium</keyword>
<dbReference type="EMBL" id="JBIQWL010000001">
    <property type="protein sequence ID" value="MFH8249127.1"/>
    <property type="molecule type" value="Genomic_DNA"/>
</dbReference>
<comment type="caution">
    <text evidence="5">The sequence shown here is derived from an EMBL/GenBank/DDBJ whole genome shotgun (WGS) entry which is preliminary data.</text>
</comment>
<proteinExistence type="predicted"/>
<dbReference type="PANTHER" id="PTHR13794:SF58">
    <property type="entry name" value="MITOCHONDRIAL ENOLASE SUPERFAMILY MEMBER 1"/>
    <property type="match status" value="1"/>
</dbReference>
<evidence type="ECO:0000256" key="2">
    <source>
        <dbReference type="ARBA" id="ARBA00022723"/>
    </source>
</evidence>
<dbReference type="Proteomes" id="UP001610861">
    <property type="component" value="Unassembled WGS sequence"/>
</dbReference>
<dbReference type="SFLD" id="SFLDS00001">
    <property type="entry name" value="Enolase"/>
    <property type="match status" value="1"/>
</dbReference>
<dbReference type="CDD" id="cd03316">
    <property type="entry name" value="MR_like"/>
    <property type="match status" value="1"/>
</dbReference>
<dbReference type="Gene3D" id="3.30.390.10">
    <property type="entry name" value="Enolase-like, N-terminal domain"/>
    <property type="match status" value="1"/>
</dbReference>
<evidence type="ECO:0000313" key="6">
    <source>
        <dbReference type="Proteomes" id="UP001610861"/>
    </source>
</evidence>
<dbReference type="InterPro" id="IPR029065">
    <property type="entry name" value="Enolase_C-like"/>
</dbReference>
<protein>
    <submittedName>
        <fullName evidence="5">Mandelate racemase/muconate lactonizing enzyme family protein</fullName>
    </submittedName>
</protein>
<organism evidence="5 6">
    <name type="scientific">Microbacterium alkaliflavum</name>
    <dbReference type="NCBI Taxonomy" id="3248839"/>
    <lineage>
        <taxon>Bacteria</taxon>
        <taxon>Bacillati</taxon>
        <taxon>Actinomycetota</taxon>
        <taxon>Actinomycetes</taxon>
        <taxon>Micrococcales</taxon>
        <taxon>Microbacteriaceae</taxon>
        <taxon>Microbacterium</taxon>
    </lineage>
</organism>